<keyword evidence="3" id="KW-0480">Metal-thiolate cluster</keyword>
<comment type="similarity">
    <text evidence="1">Belongs to the metallothionein superfamily. Type 15 family.</text>
</comment>
<reference evidence="4" key="2">
    <citation type="journal article" date="2009" name="J. Plant Physiol.">
        <title>Functional analysis of the buckwheat metallothionein promoter: tissue specificity pattern and up-regulation under complex stress stimuli.</title>
        <authorList>
            <person name="Bratic A.M."/>
            <person name="Majic D.B."/>
            <person name="Samardzic J.T."/>
            <person name="Maksimovic V.R."/>
        </authorList>
    </citation>
    <scope>NUCLEOTIDE SEQUENCE</scope>
</reference>
<evidence type="ECO:0000256" key="3">
    <source>
        <dbReference type="ARBA" id="ARBA00022851"/>
    </source>
</evidence>
<keyword evidence="2" id="KW-0479">Metal-binding</keyword>
<dbReference type="GO" id="GO:0008270">
    <property type="term" value="F:zinc ion binding"/>
    <property type="evidence" value="ECO:0007669"/>
    <property type="project" value="InterPro"/>
</dbReference>
<evidence type="ECO:0000256" key="1">
    <source>
        <dbReference type="ARBA" id="ARBA00005802"/>
    </source>
</evidence>
<dbReference type="AlphaFoldDB" id="Q0PW21"/>
<evidence type="ECO:0000256" key="2">
    <source>
        <dbReference type="ARBA" id="ARBA00022723"/>
    </source>
</evidence>
<name>Q0PW21_FAGES</name>
<accession>Q0PW21</accession>
<dbReference type="PANTHER" id="PTHR33357">
    <property type="entry name" value="METALLOTHIONEIN-LIKE PROTEIN 3"/>
    <property type="match status" value="1"/>
</dbReference>
<dbReference type="InterPro" id="IPR044671">
    <property type="entry name" value="MT3"/>
</dbReference>
<reference evidence="4" key="1">
    <citation type="submission" date="2006-06" db="EMBL/GenBank/DDBJ databases">
        <title>Buckwheat metallothionein-like gene MT5.</title>
        <authorList>
            <person name="Samardzic J."/>
            <person name="Konstantinovic M."/>
        </authorList>
    </citation>
    <scope>NUCLEOTIDE SEQUENCE</scope>
</reference>
<dbReference type="PANTHER" id="PTHR33357:SF3">
    <property type="entry name" value="METALLOTHIONEIN-LIKE PROTEIN 3"/>
    <property type="match status" value="1"/>
</dbReference>
<dbReference type="EMBL" id="DQ681063">
    <property type="protein sequence ID" value="ABG75912.1"/>
    <property type="molecule type" value="mRNA"/>
</dbReference>
<dbReference type="GO" id="GO:0005507">
    <property type="term" value="F:copper ion binding"/>
    <property type="evidence" value="ECO:0007669"/>
    <property type="project" value="InterPro"/>
</dbReference>
<gene>
    <name evidence="4" type="primary">MT5</name>
</gene>
<proteinExistence type="evidence at transcript level"/>
<evidence type="ECO:0000313" key="4">
    <source>
        <dbReference type="EMBL" id="ABG75912.1"/>
    </source>
</evidence>
<organism evidence="4">
    <name type="scientific">Fagopyrum esculentum</name>
    <name type="common">Common buckwheat</name>
    <name type="synonym">Polygonum fagopyrum</name>
    <dbReference type="NCBI Taxonomy" id="3617"/>
    <lineage>
        <taxon>Eukaryota</taxon>
        <taxon>Viridiplantae</taxon>
        <taxon>Streptophyta</taxon>
        <taxon>Embryophyta</taxon>
        <taxon>Tracheophyta</taxon>
        <taxon>Spermatophyta</taxon>
        <taxon>Magnoliopsida</taxon>
        <taxon>eudicotyledons</taxon>
        <taxon>Gunneridae</taxon>
        <taxon>Pentapetalae</taxon>
        <taxon>Caryophyllales</taxon>
        <taxon>Polygonaceae</taxon>
        <taxon>Polygonoideae</taxon>
        <taxon>Fagopyreae</taxon>
        <taxon>Fagopyrum</taxon>
    </lineage>
</organism>
<sequence length="62" mass="6482">MSSNCGSCDCSDKSQCGKKGYTFDIVEIDNFADTMVMNASENDGKCKCGSSCGCTNCSCGCH</sequence>
<dbReference type="GO" id="GO:0006878">
    <property type="term" value="P:intracellular copper ion homeostasis"/>
    <property type="evidence" value="ECO:0007669"/>
    <property type="project" value="InterPro"/>
</dbReference>
<protein>
    <submittedName>
        <fullName evidence="4">Metallothionein</fullName>
    </submittedName>
</protein>